<comment type="catalytic activity">
    <reaction evidence="9">
        <text>hydrogencarbonate + H(+) = CO2 + H2O</text>
        <dbReference type="Rhea" id="RHEA:10748"/>
        <dbReference type="ChEBI" id="CHEBI:15377"/>
        <dbReference type="ChEBI" id="CHEBI:15378"/>
        <dbReference type="ChEBI" id="CHEBI:16526"/>
        <dbReference type="ChEBI" id="CHEBI:17544"/>
        <dbReference type="EC" id="4.2.1.1"/>
    </reaction>
</comment>
<keyword evidence="5" id="KW-0479">Metal-binding</keyword>
<keyword evidence="10" id="KW-0732">Signal</keyword>
<dbReference type="InterPro" id="IPR036398">
    <property type="entry name" value="CA_dom_sf"/>
</dbReference>
<evidence type="ECO:0000256" key="4">
    <source>
        <dbReference type="ARBA" id="ARBA00022525"/>
    </source>
</evidence>
<keyword evidence="8" id="KW-0456">Lyase</keyword>
<keyword evidence="4" id="KW-0964">Secreted</keyword>
<evidence type="ECO:0000256" key="9">
    <source>
        <dbReference type="ARBA" id="ARBA00048348"/>
    </source>
</evidence>
<dbReference type="Pfam" id="PF00194">
    <property type="entry name" value="Carb_anhydrase"/>
    <property type="match status" value="1"/>
</dbReference>
<dbReference type="OMA" id="MVEMEYS"/>
<evidence type="ECO:0000256" key="6">
    <source>
        <dbReference type="ARBA" id="ARBA00022833"/>
    </source>
</evidence>
<dbReference type="FunFam" id="3.10.200.10:FF:000003">
    <property type="entry name" value="Carbonic anhydrase 12"/>
    <property type="match status" value="1"/>
</dbReference>
<proteinExistence type="inferred from homology"/>
<keyword evidence="13" id="KW-1185">Reference proteome</keyword>
<dbReference type="EnsemblMetazoa" id="G2986.2">
    <property type="protein sequence ID" value="G2986.2:cds"/>
    <property type="gene ID" value="G2986"/>
</dbReference>
<dbReference type="RefSeq" id="XP_011453824.2">
    <property type="nucleotide sequence ID" value="XM_011455522.4"/>
</dbReference>
<dbReference type="InterPro" id="IPR023561">
    <property type="entry name" value="Carbonic_anhydrase_a-class"/>
</dbReference>
<organism evidence="12 13">
    <name type="scientific">Magallana gigas</name>
    <name type="common">Pacific oyster</name>
    <name type="synonym">Crassostrea gigas</name>
    <dbReference type="NCBI Taxonomy" id="29159"/>
    <lineage>
        <taxon>Eukaryota</taxon>
        <taxon>Metazoa</taxon>
        <taxon>Spiralia</taxon>
        <taxon>Lophotrochozoa</taxon>
        <taxon>Mollusca</taxon>
        <taxon>Bivalvia</taxon>
        <taxon>Autobranchia</taxon>
        <taxon>Pteriomorphia</taxon>
        <taxon>Ostreida</taxon>
        <taxon>Ostreoidea</taxon>
        <taxon>Ostreidae</taxon>
        <taxon>Magallana</taxon>
    </lineage>
</organism>
<comment type="similarity">
    <text evidence="2">Belongs to the alpha-carbonic anhydrase family.</text>
</comment>
<dbReference type="SMART" id="SM01057">
    <property type="entry name" value="Carb_anhydrase"/>
    <property type="match status" value="1"/>
</dbReference>
<dbReference type="SUPFAM" id="SSF51069">
    <property type="entry name" value="Carbonic anhydrase"/>
    <property type="match status" value="1"/>
</dbReference>
<evidence type="ECO:0000256" key="3">
    <source>
        <dbReference type="ARBA" id="ARBA00012925"/>
    </source>
</evidence>
<feature type="chain" id="PRO_5042431725" description="carbonic anhydrase" evidence="10">
    <location>
        <begin position="20"/>
        <end position="308"/>
    </location>
</feature>
<comment type="subcellular location">
    <subcellularLocation>
        <location evidence="1">Secreted</location>
    </subcellularLocation>
</comment>
<feature type="domain" description="Alpha-carbonic anhydrase" evidence="11">
    <location>
        <begin position="22"/>
        <end position="280"/>
    </location>
</feature>
<dbReference type="GO" id="GO:0005576">
    <property type="term" value="C:extracellular region"/>
    <property type="evidence" value="ECO:0007669"/>
    <property type="project" value="UniProtKB-SubCell"/>
</dbReference>
<evidence type="ECO:0000256" key="1">
    <source>
        <dbReference type="ARBA" id="ARBA00004613"/>
    </source>
</evidence>
<dbReference type="GeneID" id="105346802"/>
<evidence type="ECO:0000256" key="5">
    <source>
        <dbReference type="ARBA" id="ARBA00022723"/>
    </source>
</evidence>
<dbReference type="PANTHER" id="PTHR18952:SF265">
    <property type="entry name" value="CARBONIC ANHYDRASE"/>
    <property type="match status" value="1"/>
</dbReference>
<dbReference type="EC" id="4.2.1.1" evidence="3"/>
<sequence length="308" mass="34628">MKYLLAVFVILESFLSIEAAADKWNYTDQASWSKMTGSQCSGTSQSPINLPPMVEMEYSKNLKPFQFSGYEVVVTDPVVHNNGHTIQVGFTNDASISGGDLGQTFKAAQFHFHWGSDNTKGSEHTYNGKSYPAELHIVHYNTKYPSLTEAVDKVDGLAVLGFFIEVGPIHNCNFGPVVDALTNVQPGVSQYSINTTANPFKLRHVLPMQLTDYYRYMGSLTTPTCLETVKWTVFRDLLYMSEEQLQKLRSVYFDSSKTMQMVDNWRPPQPLNGRKVYISFDVKANSSPTPVFSSALFLVLLCLHRVFI</sequence>
<evidence type="ECO:0000259" key="11">
    <source>
        <dbReference type="PROSITE" id="PS51144"/>
    </source>
</evidence>
<feature type="signal peptide" evidence="10">
    <location>
        <begin position="1"/>
        <end position="19"/>
    </location>
</feature>
<evidence type="ECO:0000256" key="2">
    <source>
        <dbReference type="ARBA" id="ARBA00010718"/>
    </source>
</evidence>
<keyword evidence="7" id="KW-0325">Glycoprotein</keyword>
<dbReference type="AlphaFoldDB" id="A0A8W8LZL2"/>
<dbReference type="GO" id="GO:0005886">
    <property type="term" value="C:plasma membrane"/>
    <property type="evidence" value="ECO:0007669"/>
    <property type="project" value="TreeGrafter"/>
</dbReference>
<evidence type="ECO:0000256" key="7">
    <source>
        <dbReference type="ARBA" id="ARBA00023180"/>
    </source>
</evidence>
<evidence type="ECO:0000256" key="8">
    <source>
        <dbReference type="ARBA" id="ARBA00023239"/>
    </source>
</evidence>
<dbReference type="KEGG" id="crg:105346802"/>
<reference evidence="12" key="1">
    <citation type="submission" date="2022-08" db="UniProtKB">
        <authorList>
            <consortium name="EnsemblMetazoa"/>
        </authorList>
    </citation>
    <scope>IDENTIFICATION</scope>
    <source>
        <strain evidence="12">05x7-T-G4-1.051#20</strain>
    </source>
</reference>
<evidence type="ECO:0000313" key="13">
    <source>
        <dbReference type="Proteomes" id="UP000005408"/>
    </source>
</evidence>
<dbReference type="OrthoDB" id="429145at2759"/>
<accession>A0A8W8LZL2</accession>
<evidence type="ECO:0000313" key="12">
    <source>
        <dbReference type="EnsemblMetazoa" id="G2986.2:cds"/>
    </source>
</evidence>
<dbReference type="PANTHER" id="PTHR18952">
    <property type="entry name" value="CARBONIC ANHYDRASE"/>
    <property type="match status" value="1"/>
</dbReference>
<name>A0A8W8LZL2_MAGGI</name>
<keyword evidence="6" id="KW-0862">Zinc</keyword>
<dbReference type="GO" id="GO:0008270">
    <property type="term" value="F:zinc ion binding"/>
    <property type="evidence" value="ECO:0007669"/>
    <property type="project" value="InterPro"/>
</dbReference>
<dbReference type="GO" id="GO:0004089">
    <property type="term" value="F:carbonate dehydratase activity"/>
    <property type="evidence" value="ECO:0007669"/>
    <property type="project" value="UniProtKB-EC"/>
</dbReference>
<evidence type="ECO:0000256" key="10">
    <source>
        <dbReference type="SAM" id="SignalP"/>
    </source>
</evidence>
<dbReference type="EnsemblMetazoa" id="G2986.1">
    <property type="protein sequence ID" value="G2986.1:cds"/>
    <property type="gene ID" value="G2986"/>
</dbReference>
<dbReference type="Proteomes" id="UP000005408">
    <property type="component" value="Unassembled WGS sequence"/>
</dbReference>
<dbReference type="PROSITE" id="PS51144">
    <property type="entry name" value="ALPHA_CA_2"/>
    <property type="match status" value="1"/>
</dbReference>
<protein>
    <recommendedName>
        <fullName evidence="3">carbonic anhydrase</fullName>
        <ecNumber evidence="3">4.2.1.1</ecNumber>
    </recommendedName>
</protein>
<dbReference type="InterPro" id="IPR001148">
    <property type="entry name" value="CA_dom"/>
</dbReference>
<dbReference type="Gene3D" id="3.10.200.10">
    <property type="entry name" value="Alpha carbonic anhydrase"/>
    <property type="match status" value="1"/>
</dbReference>